<feature type="compositionally biased region" description="Low complexity" evidence="1">
    <location>
        <begin position="135"/>
        <end position="144"/>
    </location>
</feature>
<keyword evidence="2" id="KW-0812">Transmembrane</keyword>
<dbReference type="GeneID" id="93647920"/>
<reference evidence="3 4" key="1">
    <citation type="submission" date="2016-02" db="EMBL/GenBank/DDBJ databases">
        <title>Discovery of a natural microsporidian pathogen with a broad tissue tropism in Caenorhabditis elegans.</title>
        <authorList>
            <person name="Luallen R.J."/>
            <person name="Reinke A.W."/>
            <person name="Tong L."/>
            <person name="Botts M.R."/>
            <person name="Felix M.-A."/>
            <person name="Troemel E.R."/>
        </authorList>
    </citation>
    <scope>NUCLEOTIDE SEQUENCE [LARGE SCALE GENOMIC DNA]</scope>
    <source>
        <strain evidence="3 4">JUm2807</strain>
    </source>
</reference>
<name>A0A177EGT2_9MICR</name>
<keyword evidence="4" id="KW-1185">Reference proteome</keyword>
<accession>A0A177EGT2</accession>
<proteinExistence type="predicted"/>
<protein>
    <submittedName>
        <fullName evidence="3">Uncharacterized protein</fullName>
    </submittedName>
</protein>
<sequence>MLQHKMYIPARYAGLSLLIIGSVIQFYVYYQRNINHRQNTNYVLSAKTRIKPKTPKTAELPKFQPFSFPPTLFSNSPEATPCSPSLPRTSPATTVFDTLRDDLAAEKLRTGGAPGINHHSSLSTEQKEEPEHTQSSVRLVSSSSQATDSEDMSSEMPQSEETPVEETNHISEPYSTQTSTSLLTTLVGRATECPNTNTKPHHTLTEATIAFFKKGSGRTIAVGSSQRWDASNKNINTLAIYMMNLALEDIPEQIDPGVRFWYLTVHASRFSHSHYFTSPKN</sequence>
<keyword evidence="2" id="KW-0472">Membrane</keyword>
<keyword evidence="2" id="KW-1133">Transmembrane helix</keyword>
<dbReference type="AlphaFoldDB" id="A0A177EGT2"/>
<evidence type="ECO:0000256" key="1">
    <source>
        <dbReference type="SAM" id="MobiDB-lite"/>
    </source>
</evidence>
<evidence type="ECO:0000256" key="2">
    <source>
        <dbReference type="SAM" id="Phobius"/>
    </source>
</evidence>
<dbReference type="Proteomes" id="UP000185944">
    <property type="component" value="Unassembled WGS sequence"/>
</dbReference>
<evidence type="ECO:0000313" key="4">
    <source>
        <dbReference type="Proteomes" id="UP000185944"/>
    </source>
</evidence>
<dbReference type="VEuPathDB" id="MicrosporidiaDB:NEDG_01570"/>
<dbReference type="RefSeq" id="XP_067544878.1">
    <property type="nucleotide sequence ID" value="XM_067688988.1"/>
</dbReference>
<feature type="region of interest" description="Disordered" evidence="1">
    <location>
        <begin position="109"/>
        <end position="179"/>
    </location>
</feature>
<evidence type="ECO:0000313" key="3">
    <source>
        <dbReference type="EMBL" id="OAG31157.1"/>
    </source>
</evidence>
<organism evidence="3 4">
    <name type="scientific">Nematocida displodere</name>
    <dbReference type="NCBI Taxonomy" id="1805483"/>
    <lineage>
        <taxon>Eukaryota</taxon>
        <taxon>Fungi</taxon>
        <taxon>Fungi incertae sedis</taxon>
        <taxon>Microsporidia</taxon>
        <taxon>Nematocida</taxon>
    </lineage>
</organism>
<dbReference type="EMBL" id="LTDL01000021">
    <property type="protein sequence ID" value="OAG31157.1"/>
    <property type="molecule type" value="Genomic_DNA"/>
</dbReference>
<gene>
    <name evidence="3" type="ORF">NEDG_01570</name>
</gene>
<comment type="caution">
    <text evidence="3">The sequence shown here is derived from an EMBL/GenBank/DDBJ whole genome shotgun (WGS) entry which is preliminary data.</text>
</comment>
<feature type="transmembrane region" description="Helical" evidence="2">
    <location>
        <begin position="12"/>
        <end position="30"/>
    </location>
</feature>